<dbReference type="InterPro" id="IPR050495">
    <property type="entry name" value="ATG22/LtaA_families"/>
</dbReference>
<keyword evidence="2" id="KW-0813">Transport</keyword>
<evidence type="ECO:0000313" key="9">
    <source>
        <dbReference type="Proteomes" id="UP000275456"/>
    </source>
</evidence>
<keyword evidence="4 6" id="KW-1133">Transmembrane helix</keyword>
<dbReference type="SUPFAM" id="SSF103473">
    <property type="entry name" value="MFS general substrate transporter"/>
    <property type="match status" value="1"/>
</dbReference>
<dbReference type="InterPro" id="IPR020846">
    <property type="entry name" value="MFS_dom"/>
</dbReference>
<reference evidence="8 9" key="1">
    <citation type="submission" date="2018-11" db="EMBL/GenBank/DDBJ databases">
        <title>Sequencing the genomes of 1000 actinobacteria strains.</title>
        <authorList>
            <person name="Klenk H.-P."/>
        </authorList>
    </citation>
    <scope>NUCLEOTIDE SEQUENCE [LARGE SCALE GENOMIC DNA]</scope>
    <source>
        <strain evidence="8 9">DSM 9580</strain>
    </source>
</reference>
<feature type="transmembrane region" description="Helical" evidence="6">
    <location>
        <begin position="99"/>
        <end position="118"/>
    </location>
</feature>
<evidence type="ECO:0000256" key="6">
    <source>
        <dbReference type="SAM" id="Phobius"/>
    </source>
</evidence>
<evidence type="ECO:0000256" key="5">
    <source>
        <dbReference type="ARBA" id="ARBA00023136"/>
    </source>
</evidence>
<name>A0A3N2AQV2_9MICO</name>
<dbReference type="PANTHER" id="PTHR23519:SF1">
    <property type="entry name" value="AUTOPHAGY-RELATED PROTEIN 22"/>
    <property type="match status" value="1"/>
</dbReference>
<feature type="transmembrane region" description="Helical" evidence="6">
    <location>
        <begin position="301"/>
        <end position="324"/>
    </location>
</feature>
<evidence type="ECO:0000259" key="7">
    <source>
        <dbReference type="PROSITE" id="PS50850"/>
    </source>
</evidence>
<feature type="transmembrane region" description="Helical" evidence="6">
    <location>
        <begin position="44"/>
        <end position="68"/>
    </location>
</feature>
<keyword evidence="5 6" id="KW-0472">Membrane</keyword>
<comment type="caution">
    <text evidence="8">The sequence shown here is derived from an EMBL/GenBank/DDBJ whole genome shotgun (WGS) entry which is preliminary data.</text>
</comment>
<accession>A0A3N2AQV2</accession>
<feature type="transmembrane region" description="Helical" evidence="6">
    <location>
        <begin position="424"/>
        <end position="447"/>
    </location>
</feature>
<comment type="subcellular location">
    <subcellularLocation>
        <location evidence="1">Cell membrane</location>
        <topology evidence="1">Multi-pass membrane protein</topology>
    </subcellularLocation>
</comment>
<organism evidence="8 9">
    <name type="scientific">Agrococcus jenensis</name>
    <dbReference type="NCBI Taxonomy" id="46353"/>
    <lineage>
        <taxon>Bacteria</taxon>
        <taxon>Bacillati</taxon>
        <taxon>Actinomycetota</taxon>
        <taxon>Actinomycetes</taxon>
        <taxon>Micrococcales</taxon>
        <taxon>Microbacteriaceae</taxon>
        <taxon>Agrococcus</taxon>
    </lineage>
</organism>
<dbReference type="InterPro" id="IPR024671">
    <property type="entry name" value="Atg22-like"/>
</dbReference>
<dbReference type="RefSeq" id="WP_123696512.1">
    <property type="nucleotide sequence ID" value="NZ_RKHJ01000001.1"/>
</dbReference>
<sequence length="493" mass="51693">MSAPQEPRAASVTAKPAPDDLVQPSQIGVAPIARRELSRRATAWALWDWGSASFNAVITTFVFSRYIASDLFVDPAIVDAAGDSGSPELTRALAENASIVAWAIAIAGVLVAALAPVIGQRSDGGGRRKLWVAVNTGVTIVAMIGMCFVAPVPEYIWLGAALLAAGNLFFEFASVNYNAMLHQVSTKEALGRTSGYGWGMGYVGGIVLLGLLLVLFIFPLADPDAGGVLQIPNGREGGALDVRLAVLASAIWFLVFALPLLLRVPEVPPTGAAPKRVGMLESYRILFRTIGRIRRTAPKTLLFLVASAIFRDGLSGVFTFGAIIASSVFGFSSEEVILFAIAANVMAGAGTFIGGWADDRFGPKIVIVISLIVLSLSGLAVLFVEGKGMFWVFGLALSTFVGPVQSASRSFMARITPAGREGEMFGLYATTGRAVSFLAPTLFGIFVTVAGDVRFGILGIVLVLVAGLLLVLPVHPKPTVIEGEPSAAAARAD</sequence>
<keyword evidence="9" id="KW-1185">Reference proteome</keyword>
<feature type="transmembrane region" description="Helical" evidence="6">
    <location>
        <begin position="453"/>
        <end position="472"/>
    </location>
</feature>
<feature type="transmembrane region" description="Helical" evidence="6">
    <location>
        <begin position="155"/>
        <end position="175"/>
    </location>
</feature>
<proteinExistence type="predicted"/>
<dbReference type="GO" id="GO:0005886">
    <property type="term" value="C:plasma membrane"/>
    <property type="evidence" value="ECO:0007669"/>
    <property type="project" value="UniProtKB-SubCell"/>
</dbReference>
<gene>
    <name evidence="8" type="ORF">EDD26_0786</name>
</gene>
<feature type="transmembrane region" description="Helical" evidence="6">
    <location>
        <begin position="240"/>
        <end position="262"/>
    </location>
</feature>
<evidence type="ECO:0000256" key="4">
    <source>
        <dbReference type="ARBA" id="ARBA00022989"/>
    </source>
</evidence>
<protein>
    <submittedName>
        <fullName evidence="8">UMF1 family MFS transporter</fullName>
    </submittedName>
</protein>
<dbReference type="OrthoDB" id="9768783at2"/>
<evidence type="ECO:0000256" key="2">
    <source>
        <dbReference type="ARBA" id="ARBA00022448"/>
    </source>
</evidence>
<dbReference type="Proteomes" id="UP000275456">
    <property type="component" value="Unassembled WGS sequence"/>
</dbReference>
<feature type="transmembrane region" description="Helical" evidence="6">
    <location>
        <begin position="365"/>
        <end position="384"/>
    </location>
</feature>
<dbReference type="PROSITE" id="PS50850">
    <property type="entry name" value="MFS"/>
    <property type="match status" value="1"/>
</dbReference>
<feature type="domain" description="Major facilitator superfamily (MFS) profile" evidence="7">
    <location>
        <begin position="300"/>
        <end position="493"/>
    </location>
</feature>
<evidence type="ECO:0000256" key="1">
    <source>
        <dbReference type="ARBA" id="ARBA00004651"/>
    </source>
</evidence>
<dbReference type="InterPro" id="IPR036259">
    <property type="entry name" value="MFS_trans_sf"/>
</dbReference>
<dbReference type="PANTHER" id="PTHR23519">
    <property type="entry name" value="AUTOPHAGY-RELATED PROTEIN 22"/>
    <property type="match status" value="1"/>
</dbReference>
<keyword evidence="3 6" id="KW-0812">Transmembrane</keyword>
<dbReference type="Gene3D" id="1.20.1250.20">
    <property type="entry name" value="MFS general substrate transporter like domains"/>
    <property type="match status" value="1"/>
</dbReference>
<feature type="transmembrane region" description="Helical" evidence="6">
    <location>
        <begin position="196"/>
        <end position="220"/>
    </location>
</feature>
<dbReference type="Pfam" id="PF11700">
    <property type="entry name" value="ATG22"/>
    <property type="match status" value="1"/>
</dbReference>
<dbReference type="GO" id="GO:0022857">
    <property type="term" value="F:transmembrane transporter activity"/>
    <property type="evidence" value="ECO:0007669"/>
    <property type="project" value="InterPro"/>
</dbReference>
<evidence type="ECO:0000313" key="8">
    <source>
        <dbReference type="EMBL" id="ROR65420.1"/>
    </source>
</evidence>
<dbReference type="EMBL" id="RKHJ01000001">
    <property type="protein sequence ID" value="ROR65420.1"/>
    <property type="molecule type" value="Genomic_DNA"/>
</dbReference>
<feature type="transmembrane region" description="Helical" evidence="6">
    <location>
        <begin position="390"/>
        <end position="412"/>
    </location>
</feature>
<evidence type="ECO:0000256" key="3">
    <source>
        <dbReference type="ARBA" id="ARBA00022692"/>
    </source>
</evidence>
<feature type="transmembrane region" description="Helical" evidence="6">
    <location>
        <begin position="336"/>
        <end position="353"/>
    </location>
</feature>
<dbReference type="AlphaFoldDB" id="A0A3N2AQV2"/>
<feature type="transmembrane region" description="Helical" evidence="6">
    <location>
        <begin position="130"/>
        <end position="149"/>
    </location>
</feature>